<evidence type="ECO:0000256" key="6">
    <source>
        <dbReference type="SAM" id="MobiDB-lite"/>
    </source>
</evidence>
<dbReference type="GeneID" id="106460208"/>
<evidence type="ECO:0000313" key="7">
    <source>
        <dbReference type="Proteomes" id="UP000694941"/>
    </source>
</evidence>
<dbReference type="RefSeq" id="XP_013775346.1">
    <property type="nucleotide sequence ID" value="XM_013919892.2"/>
</dbReference>
<dbReference type="Proteomes" id="UP000694941">
    <property type="component" value="Unplaced"/>
</dbReference>
<evidence type="ECO:0000256" key="3">
    <source>
        <dbReference type="ARBA" id="ARBA00023054"/>
    </source>
</evidence>
<reference evidence="8" key="1">
    <citation type="submission" date="2025-08" db="UniProtKB">
        <authorList>
            <consortium name="RefSeq"/>
        </authorList>
    </citation>
    <scope>IDENTIFICATION</scope>
    <source>
        <tissue evidence="8">Muscle</tissue>
    </source>
</reference>
<feature type="coiled-coil region" evidence="5">
    <location>
        <begin position="81"/>
        <end position="176"/>
    </location>
</feature>
<proteinExistence type="inferred from homology"/>
<evidence type="ECO:0000256" key="2">
    <source>
        <dbReference type="ARBA" id="ARBA00006482"/>
    </source>
</evidence>
<keyword evidence="4" id="KW-0539">Nucleus</keyword>
<comment type="similarity">
    <text evidence="2">Belongs to the THOC7 family.</text>
</comment>
<accession>A0ABM1B5P8</accession>
<organism evidence="7 8">
    <name type="scientific">Limulus polyphemus</name>
    <name type="common">Atlantic horseshoe crab</name>
    <dbReference type="NCBI Taxonomy" id="6850"/>
    <lineage>
        <taxon>Eukaryota</taxon>
        <taxon>Metazoa</taxon>
        <taxon>Ecdysozoa</taxon>
        <taxon>Arthropoda</taxon>
        <taxon>Chelicerata</taxon>
        <taxon>Merostomata</taxon>
        <taxon>Xiphosura</taxon>
        <taxon>Limulidae</taxon>
        <taxon>Limulus</taxon>
    </lineage>
</organism>
<feature type="compositionally biased region" description="Basic and acidic residues" evidence="6">
    <location>
        <begin position="206"/>
        <end position="215"/>
    </location>
</feature>
<evidence type="ECO:0000256" key="1">
    <source>
        <dbReference type="ARBA" id="ARBA00004123"/>
    </source>
</evidence>
<comment type="subcellular location">
    <subcellularLocation>
        <location evidence="1">Nucleus</location>
    </subcellularLocation>
</comment>
<dbReference type="Pfam" id="PF05615">
    <property type="entry name" value="THOC7"/>
    <property type="match status" value="1"/>
</dbReference>
<dbReference type="PANTHER" id="PTHR23405:SF5">
    <property type="entry name" value="THO COMPLEX SUBUNIT 7 HOMOLOG"/>
    <property type="match status" value="1"/>
</dbReference>
<evidence type="ECO:0000256" key="5">
    <source>
        <dbReference type="SAM" id="Coils"/>
    </source>
</evidence>
<evidence type="ECO:0000313" key="8">
    <source>
        <dbReference type="RefSeq" id="XP_013775346.1"/>
    </source>
</evidence>
<dbReference type="PANTHER" id="PTHR23405">
    <property type="entry name" value="MAINTENANCE OF KILLER 16 MAK16 PROTEIN-RELATED"/>
    <property type="match status" value="1"/>
</dbReference>
<sequence>MSLQAQNNQLQITDEEIIRRKLLVDGDGMGDDMRINRALKTFLKWCFSKDESEEHSTLTYERILMLLTQCEFAMVKSHQVLAMNQSEMENYEHLYQQIENRITEAQKKIQDCKAELMEAKQLRKNKQEYDSLAKVIEKQPDRKVTLAKLQQVQTEIEKLIKTRENLDRKLEKRRKQFQVLLSAVYELEHFASGRGGEDKEEEEEWEMTKDDMETS</sequence>
<keyword evidence="7" id="KW-1185">Reference proteome</keyword>
<evidence type="ECO:0000256" key="4">
    <source>
        <dbReference type="ARBA" id="ARBA00023242"/>
    </source>
</evidence>
<protein>
    <submittedName>
        <fullName evidence="8">THO complex subunit 7 homolog isoform X1</fullName>
    </submittedName>
</protein>
<feature type="region of interest" description="Disordered" evidence="6">
    <location>
        <begin position="191"/>
        <end position="215"/>
    </location>
</feature>
<name>A0ABM1B5P8_LIMPO</name>
<dbReference type="InterPro" id="IPR008501">
    <property type="entry name" value="THOC7/Mft1"/>
</dbReference>
<gene>
    <name evidence="8" type="primary">LOC106460208</name>
</gene>
<keyword evidence="3 5" id="KW-0175">Coiled coil</keyword>